<evidence type="ECO:0000256" key="1">
    <source>
        <dbReference type="SAM" id="MobiDB-lite"/>
    </source>
</evidence>
<evidence type="ECO:0000313" key="3">
    <source>
        <dbReference type="Proteomes" id="UP001218218"/>
    </source>
</evidence>
<keyword evidence="3" id="KW-1185">Reference proteome</keyword>
<feature type="region of interest" description="Disordered" evidence="1">
    <location>
        <begin position="1134"/>
        <end position="1158"/>
    </location>
</feature>
<gene>
    <name evidence="2" type="ORF">DFH08DRAFT_825746</name>
</gene>
<dbReference type="Proteomes" id="UP001218218">
    <property type="component" value="Unassembled WGS sequence"/>
</dbReference>
<sequence length="1158" mass="129374">MVLQLLLQGGDITLVHTQFRQSMELHGLEGAVDIFFSTIRSDAKISRLAATRLQTPTTGLPYVGITDTVPCAKRAADDIAQGAPVVFVNFLNANSTLTYTVYRIPSLDTPTQTPSDLRTNPVIGHKERILRALLGCSTLNSAPGGGTPIFEPTEEMIAIQDRLTASLLPFDFPLGEERDESLEQRIEHLIDDEVQLLRPCHPTKMTPTVVQFVKSQVSSVLRLKRGRLVRLNMAKDIPLEGILDKTGYWDAGVGPGPQEDRHLHCLLDDAIPPNGDLSEDVIARWVGPLLNFWRCTLSHLLYLLHLLLLARFLAELRPLLIFAQSNPVSAALRSGDLALSTNSLPEEVHHQLFEDRKSSPELLGAFPSDVRYRQTRGSAFNQQLGRITLILVGVDPALLALLVSMPDCGELKYDPALAPFRWNVDFLICLVARAVTHRISSRLDSDVPDWSDAAASKAWLLEVKADAESILQSAGVTAALEVAKSRARRAEPAVTFLRTIMSSSRGGSKNDYKRRAGLEAAAGTEARTVQLNSILAHAQLLDSLDLPPDPDYLAPFEHPILSDTFPAWFLSLKDGTEIVQSTNAHGRSAEAVKAVKEWQAQFVNSNRCTELSILQTAQNGMIEVMHKLMRPQSYLVKEIKDSAQLVHCNGCDWSGLGYHNFSFHDCRSRGMLTITESNFPDLERVLYVHEILHDRCSLILGDLAPVLAQLQLIAVPVQEILLFHKEEFKSALCDMDVAAILSALQSDLKDDLDVYVTEDDRNNIGLLVTLAVDVVLKQRSRCPHWFLGDATPLYIAACPGPDGCKRRPHVFVTTKASLRQRRSVAGQVKPGNAGQIEPSNATHTIKGGRACNNCIVDGKNEKNCVGRRFFETETILDLPPHFSWVIWYQYRLGVEWPAPRSSKKRKAKRNFATAFKRRQEEWREVSIPRAVLSLAAIGSLNMIVVNIGIVFNGWCGVLDIDEDEDDTYQPKQTVLEYAEDIALLCFELLGAGHSTPRWYMEVEEKALLFFELLGTGHSTPRWYMEVEEKALLFFELLGAGHSAPRWYWYQIARESSIVSLLKNRWPTQFFSFFPSTMQLLHALPPLIAIRPKLRSQECSCRKSSKTEKMVPALSSAKGCNSKDKFSVISYYTEETHKGRDDEENSENPTRLRPCNPSW</sequence>
<dbReference type="EMBL" id="JARIHO010000104">
    <property type="protein sequence ID" value="KAJ7303651.1"/>
    <property type="molecule type" value="Genomic_DNA"/>
</dbReference>
<proteinExistence type="predicted"/>
<evidence type="ECO:0000313" key="2">
    <source>
        <dbReference type="EMBL" id="KAJ7303651.1"/>
    </source>
</evidence>
<organism evidence="2 3">
    <name type="scientific">Mycena albidolilacea</name>
    <dbReference type="NCBI Taxonomy" id="1033008"/>
    <lineage>
        <taxon>Eukaryota</taxon>
        <taxon>Fungi</taxon>
        <taxon>Dikarya</taxon>
        <taxon>Basidiomycota</taxon>
        <taxon>Agaricomycotina</taxon>
        <taxon>Agaricomycetes</taxon>
        <taxon>Agaricomycetidae</taxon>
        <taxon>Agaricales</taxon>
        <taxon>Marasmiineae</taxon>
        <taxon>Mycenaceae</taxon>
        <taxon>Mycena</taxon>
    </lineage>
</organism>
<dbReference type="AlphaFoldDB" id="A0AAD6Z256"/>
<comment type="caution">
    <text evidence="2">The sequence shown here is derived from an EMBL/GenBank/DDBJ whole genome shotgun (WGS) entry which is preliminary data.</text>
</comment>
<accession>A0AAD6Z256</accession>
<reference evidence="2" key="1">
    <citation type="submission" date="2023-03" db="EMBL/GenBank/DDBJ databases">
        <title>Massive genome expansion in bonnet fungi (Mycena s.s.) driven by repeated elements and novel gene families across ecological guilds.</title>
        <authorList>
            <consortium name="Lawrence Berkeley National Laboratory"/>
            <person name="Harder C.B."/>
            <person name="Miyauchi S."/>
            <person name="Viragh M."/>
            <person name="Kuo A."/>
            <person name="Thoen E."/>
            <person name="Andreopoulos B."/>
            <person name="Lu D."/>
            <person name="Skrede I."/>
            <person name="Drula E."/>
            <person name="Henrissat B."/>
            <person name="Morin E."/>
            <person name="Kohler A."/>
            <person name="Barry K."/>
            <person name="LaButti K."/>
            <person name="Morin E."/>
            <person name="Salamov A."/>
            <person name="Lipzen A."/>
            <person name="Mereny Z."/>
            <person name="Hegedus B."/>
            <person name="Baldrian P."/>
            <person name="Stursova M."/>
            <person name="Weitz H."/>
            <person name="Taylor A."/>
            <person name="Grigoriev I.V."/>
            <person name="Nagy L.G."/>
            <person name="Martin F."/>
            <person name="Kauserud H."/>
        </authorList>
    </citation>
    <scope>NUCLEOTIDE SEQUENCE</scope>
    <source>
        <strain evidence="2">CBHHK002</strain>
    </source>
</reference>
<protein>
    <submittedName>
        <fullName evidence="2">Uncharacterized protein</fullName>
    </submittedName>
</protein>
<name>A0AAD6Z256_9AGAR</name>